<name>A0AA94L3D6_DESDE</name>
<sequence>MSIINRITGGVCTGPAKPGEDGLTVYGPHQPTEIRQRVYDFRLCPKVDQDEVLSGVDGADVRLSGVVILGGIKAILAGNGDHPGNDVRYARWELEDCVIIGSGRRCPEAQDGTTVTMRRCWVHDFGQAFDVRAFGAWAHRGARIIAEDCLFTQSQLWPWGLDLFSAMTDMGNHIGQAVNDHGLAALLRSRTYLPGPCRGLTADTGGLTLATRCYRNRRWIRIDGCSDYIDRSAARKIVVQIQGACPDMRPYLGQGMTGFFDISTA</sequence>
<dbReference type="EMBL" id="FPIW01000079">
    <property type="protein sequence ID" value="SFW71701.1"/>
    <property type="molecule type" value="Genomic_DNA"/>
</dbReference>
<dbReference type="RefSeq" id="WP_072312500.1">
    <property type="nucleotide sequence ID" value="NZ_FPIW01000079.1"/>
</dbReference>
<accession>A0AA94L3D6</accession>
<reference evidence="2" key="1">
    <citation type="submission" date="2016-11" db="EMBL/GenBank/DDBJ databases">
        <authorList>
            <person name="Jaros S."/>
            <person name="Januszkiewicz K."/>
            <person name="Wedrychowicz H."/>
        </authorList>
    </citation>
    <scope>NUCLEOTIDE SEQUENCE [LARGE SCALE GENOMIC DNA]</scope>
    <source>
        <strain evidence="2">DSM 7057</strain>
    </source>
</reference>
<evidence type="ECO:0000313" key="2">
    <source>
        <dbReference type="Proteomes" id="UP000182680"/>
    </source>
</evidence>
<protein>
    <submittedName>
        <fullName evidence="1">Uncharacterized protein</fullName>
    </submittedName>
</protein>
<dbReference type="Proteomes" id="UP000182680">
    <property type="component" value="Unassembled WGS sequence"/>
</dbReference>
<proteinExistence type="predicted"/>
<organism evidence="1 2">
    <name type="scientific">Desulfovibrio desulfuricans</name>
    <dbReference type="NCBI Taxonomy" id="876"/>
    <lineage>
        <taxon>Bacteria</taxon>
        <taxon>Pseudomonadati</taxon>
        <taxon>Thermodesulfobacteriota</taxon>
        <taxon>Desulfovibrionia</taxon>
        <taxon>Desulfovibrionales</taxon>
        <taxon>Desulfovibrionaceae</taxon>
        <taxon>Desulfovibrio</taxon>
    </lineage>
</organism>
<evidence type="ECO:0000313" key="1">
    <source>
        <dbReference type="EMBL" id="SFW71701.1"/>
    </source>
</evidence>
<dbReference type="AlphaFoldDB" id="A0AA94L3D6"/>
<gene>
    <name evidence="1" type="ORF">SAMN02910291_02693</name>
</gene>
<comment type="caution">
    <text evidence="1">The sequence shown here is derived from an EMBL/GenBank/DDBJ whole genome shotgun (WGS) entry which is preliminary data.</text>
</comment>